<evidence type="ECO:0000313" key="4">
    <source>
        <dbReference type="Proteomes" id="UP000002209"/>
    </source>
</evidence>
<dbReference type="RefSeq" id="WP_012682151.1">
    <property type="nucleotide sequence ID" value="NC_012489.1"/>
</dbReference>
<evidence type="ECO:0000259" key="2">
    <source>
        <dbReference type="Pfam" id="PF13439"/>
    </source>
</evidence>
<reference evidence="4" key="1">
    <citation type="submission" date="2006-03" db="EMBL/GenBank/DDBJ databases">
        <title>Complete genome sequence of Gemmatimonas aurantiaca T-27 that represents a novel phylum Gemmatimonadetes.</title>
        <authorList>
            <person name="Takasaki K."/>
            <person name="Ichikawa N."/>
            <person name="Miura H."/>
            <person name="Matsushita S."/>
            <person name="Watanabe Y."/>
            <person name="Oguchi A."/>
            <person name="Ankai A."/>
            <person name="Yashiro I."/>
            <person name="Takahashi M."/>
            <person name="Terui Y."/>
            <person name="Fukui S."/>
            <person name="Yokoyama H."/>
            <person name="Tanikawa S."/>
            <person name="Hanada S."/>
            <person name="Kamagata Y."/>
            <person name="Fujita N."/>
        </authorList>
    </citation>
    <scope>NUCLEOTIDE SEQUENCE [LARGE SCALE GENOMIC DNA]</scope>
    <source>
        <strain evidence="4">T-27 / DSM 14586 / JCM 11422 / NBRC 100505</strain>
    </source>
</reference>
<dbReference type="Pfam" id="PF00534">
    <property type="entry name" value="Glycos_transf_1"/>
    <property type="match status" value="1"/>
</dbReference>
<dbReference type="CAZy" id="GT4">
    <property type="family name" value="Glycosyltransferase Family 4"/>
</dbReference>
<proteinExistence type="predicted"/>
<dbReference type="PANTHER" id="PTHR46401">
    <property type="entry name" value="GLYCOSYLTRANSFERASE WBBK-RELATED"/>
    <property type="match status" value="1"/>
</dbReference>
<keyword evidence="4" id="KW-1185">Reference proteome</keyword>
<protein>
    <submittedName>
        <fullName evidence="3">Glycosyltransferase</fullName>
        <ecNumber evidence="3">2.4.-.-</ecNumber>
    </submittedName>
</protein>
<evidence type="ECO:0000259" key="1">
    <source>
        <dbReference type="Pfam" id="PF00534"/>
    </source>
</evidence>
<dbReference type="KEGG" id="gau:GAU_0662"/>
<evidence type="ECO:0000313" key="3">
    <source>
        <dbReference type="EMBL" id="BAH37704.1"/>
    </source>
</evidence>
<gene>
    <name evidence="3" type="ordered locus">GAU_0662</name>
</gene>
<dbReference type="InterPro" id="IPR028098">
    <property type="entry name" value="Glyco_trans_4-like_N"/>
</dbReference>
<dbReference type="Gene3D" id="3.40.50.2000">
    <property type="entry name" value="Glycogen Phosphorylase B"/>
    <property type="match status" value="2"/>
</dbReference>
<dbReference type="InterPro" id="IPR001296">
    <property type="entry name" value="Glyco_trans_1"/>
</dbReference>
<dbReference type="EMBL" id="AP009153">
    <property type="protein sequence ID" value="BAH37704.1"/>
    <property type="molecule type" value="Genomic_DNA"/>
</dbReference>
<dbReference type="OrthoDB" id="9797829at2"/>
<dbReference type="eggNOG" id="COG0438">
    <property type="taxonomic scope" value="Bacteria"/>
</dbReference>
<dbReference type="CDD" id="cd03809">
    <property type="entry name" value="GT4_MtfB-like"/>
    <property type="match status" value="1"/>
</dbReference>
<dbReference type="Pfam" id="PF13439">
    <property type="entry name" value="Glyco_transf_4"/>
    <property type="match status" value="1"/>
</dbReference>
<keyword evidence="3" id="KW-0328">Glycosyltransferase</keyword>
<organism evidence="3 4">
    <name type="scientific">Gemmatimonas aurantiaca (strain DSM 14586 / JCM 11422 / NBRC 100505 / T-27)</name>
    <dbReference type="NCBI Taxonomy" id="379066"/>
    <lineage>
        <taxon>Bacteria</taxon>
        <taxon>Pseudomonadati</taxon>
        <taxon>Gemmatimonadota</taxon>
        <taxon>Gemmatimonadia</taxon>
        <taxon>Gemmatimonadales</taxon>
        <taxon>Gemmatimonadaceae</taxon>
        <taxon>Gemmatimonas</taxon>
    </lineage>
</organism>
<feature type="domain" description="Glycosyl transferase family 1" evidence="1">
    <location>
        <begin position="191"/>
        <end position="338"/>
    </location>
</feature>
<feature type="domain" description="Glycosyltransferase subfamily 4-like N-terminal" evidence="2">
    <location>
        <begin position="21"/>
        <end position="166"/>
    </location>
</feature>
<sequence>MSHTVRHLAIEATRLLRERRGISRYVRNVLRELTQQQPHLRFTLFVQRTRDIAAMRDLLDGLHTGLGDWAAVEPISALAHTEADVIWHPWNQVLHANTRAANVVTIHDIAPMLQHDHRWWKIIKRAKYRRRYARSIARADGILTISQFTRDEVLERFPASAEKLSVTLLAADDLALSAPDDASALQRSDCDDGFFLSVGGQEARKNLSTLYAAMDRLWARGVRVPLVQCGPGLSKETRAIQGRAPWLRHIGYVTDAQLVTLYRRTTALVFPSRYEGFGLPVLEAMRSGAPVVCSTASSLPEVSGAAALSVAWNDVEALTRAMHRIVDDAALRDDLRARGLVQASGFSWARTASETFDAMQRAVERHRARSSPRTWRSTVQPMTRPIVHALAQMTQTPRLSPLAHRTVVRTATRLHEAPDR</sequence>
<dbReference type="AlphaFoldDB" id="C1A644"/>
<dbReference type="SUPFAM" id="SSF53756">
    <property type="entry name" value="UDP-Glycosyltransferase/glycogen phosphorylase"/>
    <property type="match status" value="1"/>
</dbReference>
<dbReference type="GO" id="GO:0016757">
    <property type="term" value="F:glycosyltransferase activity"/>
    <property type="evidence" value="ECO:0007669"/>
    <property type="project" value="UniProtKB-KW"/>
</dbReference>
<accession>C1A644</accession>
<dbReference type="PANTHER" id="PTHR46401:SF8">
    <property type="entry name" value="BLL6006 PROTEIN"/>
    <property type="match status" value="1"/>
</dbReference>
<name>C1A644_GEMAT</name>
<dbReference type="HOGENOM" id="CLU_009583_27_0_0"/>
<keyword evidence="3" id="KW-0808">Transferase</keyword>
<dbReference type="STRING" id="379066.GAU_0662"/>
<dbReference type="Proteomes" id="UP000002209">
    <property type="component" value="Chromosome"/>
</dbReference>
<dbReference type="EC" id="2.4.-.-" evidence="3"/>